<dbReference type="KEGG" id="mff:MFFC18_48600"/>
<dbReference type="CDD" id="cd00754">
    <property type="entry name" value="Ubl_MoaD"/>
    <property type="match status" value="1"/>
</dbReference>
<dbReference type="STRING" id="980251.GCA_001642875_05006"/>
<reference evidence="1 2" key="1">
    <citation type="submission" date="2019-08" db="EMBL/GenBank/DDBJ databases">
        <title>Deep-cultivation of Planctomycetes and their phenomic and genomic characterization uncovers novel biology.</title>
        <authorList>
            <person name="Wiegand S."/>
            <person name="Jogler M."/>
            <person name="Boedeker C."/>
            <person name="Pinto D."/>
            <person name="Vollmers J."/>
            <person name="Rivas-Marin E."/>
            <person name="Kohn T."/>
            <person name="Peeters S.H."/>
            <person name="Heuer A."/>
            <person name="Rast P."/>
            <person name="Oberbeckmann S."/>
            <person name="Bunk B."/>
            <person name="Jeske O."/>
            <person name="Meyerdierks A."/>
            <person name="Storesund J.E."/>
            <person name="Kallscheuer N."/>
            <person name="Luecker S."/>
            <person name="Lage O.M."/>
            <person name="Pohl T."/>
            <person name="Merkel B.J."/>
            <person name="Hornburger P."/>
            <person name="Mueller R.-W."/>
            <person name="Bruemmer F."/>
            <person name="Labrenz M."/>
            <person name="Spormann A.M."/>
            <person name="Op den Camp H."/>
            <person name="Overmann J."/>
            <person name="Amann R."/>
            <person name="Jetten M.S.M."/>
            <person name="Mascher T."/>
            <person name="Medema M.H."/>
            <person name="Devos D.P."/>
            <person name="Kaster A.-K."/>
            <person name="Ovreas L."/>
            <person name="Rohde M."/>
            <person name="Galperin M.Y."/>
            <person name="Jogler C."/>
        </authorList>
    </citation>
    <scope>NUCLEOTIDE SEQUENCE [LARGE SCALE GENOMIC DNA]</scope>
    <source>
        <strain evidence="1 2">FC18</strain>
    </source>
</reference>
<protein>
    <submittedName>
        <fullName evidence="1">Molybdopterin synthase small subunit</fullName>
    </submittedName>
</protein>
<dbReference type="InterPro" id="IPR003749">
    <property type="entry name" value="ThiS/MoaD-like"/>
</dbReference>
<sequence length="81" mass="8855">MKIKVRLTGIMSSQFGWSEKEIVVEQGSTITELKKSIEDDSDAVRFESFHANAAVNQEVAKDQTTLNDGDEVVFLPPLAGG</sequence>
<dbReference type="InterPro" id="IPR012675">
    <property type="entry name" value="Beta-grasp_dom_sf"/>
</dbReference>
<evidence type="ECO:0000313" key="2">
    <source>
        <dbReference type="Proteomes" id="UP000322214"/>
    </source>
</evidence>
<keyword evidence="2" id="KW-1185">Reference proteome</keyword>
<dbReference type="AlphaFoldDB" id="A0A5B9PE13"/>
<evidence type="ECO:0000313" key="1">
    <source>
        <dbReference type="EMBL" id="QEG24937.1"/>
    </source>
</evidence>
<gene>
    <name evidence="1" type="ORF">MFFC18_48600</name>
</gene>
<name>A0A5B9PE13_9BACT</name>
<dbReference type="RefSeq" id="WP_148619070.1">
    <property type="nucleotide sequence ID" value="NZ_CP042912.1"/>
</dbReference>
<dbReference type="Gene3D" id="3.10.20.30">
    <property type="match status" value="1"/>
</dbReference>
<dbReference type="Proteomes" id="UP000322214">
    <property type="component" value="Chromosome"/>
</dbReference>
<dbReference type="SUPFAM" id="SSF54285">
    <property type="entry name" value="MoaD/ThiS"/>
    <property type="match status" value="1"/>
</dbReference>
<accession>A0A5B9PE13</accession>
<dbReference type="Pfam" id="PF02597">
    <property type="entry name" value="ThiS"/>
    <property type="match status" value="1"/>
</dbReference>
<dbReference type="OrthoDB" id="1191081at2"/>
<dbReference type="InterPro" id="IPR016155">
    <property type="entry name" value="Mopterin_synth/thiamin_S_b"/>
</dbReference>
<dbReference type="EMBL" id="CP042912">
    <property type="protein sequence ID" value="QEG24937.1"/>
    <property type="molecule type" value="Genomic_DNA"/>
</dbReference>
<proteinExistence type="predicted"/>
<organism evidence="1 2">
    <name type="scientific">Mariniblastus fucicola</name>
    <dbReference type="NCBI Taxonomy" id="980251"/>
    <lineage>
        <taxon>Bacteria</taxon>
        <taxon>Pseudomonadati</taxon>
        <taxon>Planctomycetota</taxon>
        <taxon>Planctomycetia</taxon>
        <taxon>Pirellulales</taxon>
        <taxon>Pirellulaceae</taxon>
        <taxon>Mariniblastus</taxon>
    </lineage>
</organism>